<feature type="region of interest" description="Disordered" evidence="1">
    <location>
        <begin position="416"/>
        <end position="435"/>
    </location>
</feature>
<dbReference type="Proteomes" id="UP000001027">
    <property type="component" value="Chromosome"/>
</dbReference>
<dbReference type="EMBL" id="BX640440">
    <property type="protein sequence ID" value="CAE31508.1"/>
    <property type="molecule type" value="Genomic_DNA"/>
</dbReference>
<accession>A0A0H3LNH9</accession>
<dbReference type="SUPFAM" id="SSF53649">
    <property type="entry name" value="Alkaline phosphatase-like"/>
    <property type="match status" value="1"/>
</dbReference>
<dbReference type="PANTHER" id="PTHR10151">
    <property type="entry name" value="ECTONUCLEOTIDE PYROPHOSPHATASE/PHOSPHODIESTERASE"/>
    <property type="match status" value="1"/>
</dbReference>
<evidence type="ECO:0008006" key="4">
    <source>
        <dbReference type="Google" id="ProtNLM"/>
    </source>
</evidence>
<sequence>MKSKRAILIICDSLRRDLVTARTCPTLTGLAQASTWFSRAGSVFPSTTRVSSASIATGCRPARHGLLGNCMLLREADGLANHSAGDPGFVERLRAATGHALRVPTLAQRLAAHGGAAIYSNVSPGAAYFHDPDGHGRIYHRAGSYGPGRRPYSGAEALEIASGAAGDAEMTRRFCAMLQAPGAPAMATLWLSEPDHSGHGHALGSPAHLAAIAHAERCVAQVLDTVDALRARGEDILLMVGSDHGMETVLGEIDVAAALVQAGLKDSPDSRELVVAPNGTACVIGIAPDAAARTAAVAAFLRRQAWCGQVFGGAALAGIGMPQDDPACALAVTMRHDPGPNAHGVPGAAWIAADRGDAKRYDGHGQHGGLGPNEQAPFLIAQGAGFAAGAVCDQAVSLIDYAPTVLRHLGLPADGMDGRPLPHSFPAPSPAHRAL</sequence>
<proteinExistence type="predicted"/>
<dbReference type="Pfam" id="PF01663">
    <property type="entry name" value="Phosphodiest"/>
    <property type="match status" value="1"/>
</dbReference>
<dbReference type="eggNOG" id="COG1524">
    <property type="taxonomic scope" value="Bacteria"/>
</dbReference>
<name>A0A0H3LNH9_BORBR</name>
<evidence type="ECO:0000256" key="1">
    <source>
        <dbReference type="SAM" id="MobiDB-lite"/>
    </source>
</evidence>
<dbReference type="PANTHER" id="PTHR10151:SF120">
    <property type="entry name" value="BIS(5'-ADENOSYL)-TRIPHOSPHATASE"/>
    <property type="match status" value="1"/>
</dbReference>
<dbReference type="GO" id="GO:0016787">
    <property type="term" value="F:hydrolase activity"/>
    <property type="evidence" value="ECO:0007669"/>
    <property type="project" value="UniProtKB-ARBA"/>
</dbReference>
<protein>
    <recommendedName>
        <fullName evidence="4">Alkaline phosphatase family protein</fullName>
    </recommendedName>
</protein>
<organism evidence="2 3">
    <name type="scientific">Bordetella bronchiseptica (strain ATCC BAA-588 / NCTC 13252 / RB50)</name>
    <name type="common">Alcaligenes bronchisepticus</name>
    <dbReference type="NCBI Taxonomy" id="257310"/>
    <lineage>
        <taxon>Bacteria</taxon>
        <taxon>Pseudomonadati</taxon>
        <taxon>Pseudomonadota</taxon>
        <taxon>Betaproteobacteria</taxon>
        <taxon>Burkholderiales</taxon>
        <taxon>Alcaligenaceae</taxon>
        <taxon>Bordetella</taxon>
    </lineage>
</organism>
<dbReference type="Gene3D" id="3.40.720.10">
    <property type="entry name" value="Alkaline Phosphatase, subunit A"/>
    <property type="match status" value="2"/>
</dbReference>
<reference evidence="2 3" key="1">
    <citation type="journal article" date="2003" name="Nat. Genet.">
        <title>Comparative analysis of the genome sequences of Bordetella pertussis, Bordetella parapertussis and Bordetella bronchiseptica.</title>
        <authorList>
            <person name="Parkhill J."/>
            <person name="Sebaihia M."/>
            <person name="Preston A."/>
            <person name="Murphy L.D."/>
            <person name="Thomson N.R."/>
            <person name="Harris D.E."/>
            <person name="Holden M.T.G."/>
            <person name="Churcher C.M."/>
            <person name="Bentley S.D."/>
            <person name="Mungall K.L."/>
            <person name="Cerdeno-Tarraga A.-M."/>
            <person name="Temple L."/>
            <person name="James K.D."/>
            <person name="Harris B."/>
            <person name="Quail M.A."/>
            <person name="Achtman M."/>
            <person name="Atkin R."/>
            <person name="Baker S."/>
            <person name="Basham D."/>
            <person name="Bason N."/>
            <person name="Cherevach I."/>
            <person name="Chillingworth T."/>
            <person name="Collins M."/>
            <person name="Cronin A."/>
            <person name="Davis P."/>
            <person name="Doggett J."/>
            <person name="Feltwell T."/>
            <person name="Goble A."/>
            <person name="Hamlin N."/>
            <person name="Hauser H."/>
            <person name="Holroyd S."/>
            <person name="Jagels K."/>
            <person name="Leather S."/>
            <person name="Moule S."/>
            <person name="Norberczak H."/>
            <person name="O'Neil S."/>
            <person name="Ormond D."/>
            <person name="Price C."/>
            <person name="Rabbinowitsch E."/>
            <person name="Rutter S."/>
            <person name="Sanders M."/>
            <person name="Saunders D."/>
            <person name="Seeger K."/>
            <person name="Sharp S."/>
            <person name="Simmonds M."/>
            <person name="Skelton J."/>
            <person name="Squares R."/>
            <person name="Squares S."/>
            <person name="Stevens K."/>
            <person name="Unwin L."/>
            <person name="Whitehead S."/>
            <person name="Barrell B.G."/>
            <person name="Maskell D.J."/>
        </authorList>
    </citation>
    <scope>NUCLEOTIDE SEQUENCE [LARGE SCALE GENOMIC DNA]</scope>
    <source>
        <strain evidence="2 3">ATCC BAA-588 / NCTC 13252 / RB50</strain>
    </source>
</reference>
<gene>
    <name evidence="2" type="ordered locus">BB1009</name>
</gene>
<dbReference type="HOGENOM" id="CLU_039509_0_0_4"/>
<evidence type="ECO:0000313" key="2">
    <source>
        <dbReference type="EMBL" id="CAE31508.1"/>
    </source>
</evidence>
<evidence type="ECO:0000313" key="3">
    <source>
        <dbReference type="Proteomes" id="UP000001027"/>
    </source>
</evidence>
<dbReference type="RefSeq" id="WP_010926016.1">
    <property type="nucleotide sequence ID" value="NC_002927.3"/>
</dbReference>
<dbReference type="InterPro" id="IPR002591">
    <property type="entry name" value="Phosphodiest/P_Trfase"/>
</dbReference>
<dbReference type="KEGG" id="bbr:BB1009"/>
<dbReference type="InterPro" id="IPR017850">
    <property type="entry name" value="Alkaline_phosphatase_core_sf"/>
</dbReference>
<dbReference type="AlphaFoldDB" id="A0A0H3LNH9"/>